<evidence type="ECO:0000313" key="3">
    <source>
        <dbReference type="EMBL" id="CDW88687.1"/>
    </source>
</evidence>
<dbReference type="Proteomes" id="UP000039865">
    <property type="component" value="Unassembled WGS sequence"/>
</dbReference>
<keyword evidence="2" id="KW-1133">Transmembrane helix</keyword>
<feature type="transmembrane region" description="Helical" evidence="2">
    <location>
        <begin position="329"/>
        <end position="348"/>
    </location>
</feature>
<dbReference type="AlphaFoldDB" id="A0A078B5U4"/>
<protein>
    <submittedName>
        <fullName evidence="3">Na+-driven multidrug efflux pump</fullName>
    </submittedName>
</protein>
<evidence type="ECO:0000256" key="2">
    <source>
        <dbReference type="SAM" id="Phobius"/>
    </source>
</evidence>
<evidence type="ECO:0000313" key="4">
    <source>
        <dbReference type="Proteomes" id="UP000039865"/>
    </source>
</evidence>
<dbReference type="GO" id="GO:0042910">
    <property type="term" value="F:xenobiotic transmembrane transporter activity"/>
    <property type="evidence" value="ECO:0007669"/>
    <property type="project" value="InterPro"/>
</dbReference>
<keyword evidence="2" id="KW-0812">Transmembrane</keyword>
<sequence>MNSPNQQQQTQKISDTIDFSRISLLKSLLQLGFPVIIQQIMNYFNQAVNIYYAGYDPNPAVVAGVGLGNKILIGIGIDKQTANFAQIYISRCLPGLIALSYFDIARQYLVAINKPFFLNFFLIHLILYFDNQYKETWFLGGKETFYNLILYVKLAIPAATLQSLEYFGFEILCIASGFISVTSNAAQVIVSTVNSIYFMIPAGLGMATTTIIGNLIGQQKSKLAFAQNNFIVKFSFFAGTITCLSLLSLRNILAHAFTQNDEVKQIASDAISISFFSHFLDFVYCIMTGSIKALTKFNQSIAAGFIAFYVIGCPTGIFLALYIKMGVPGLWIGLICGQLAETIYYYYLLNYGFNWEMITLECFNRQEDDLKITLEKERLLGIIKFDDENENKIHQDSCDIEMK</sequence>
<comment type="similarity">
    <text evidence="1">Belongs to the multi antimicrobial extrusion (MATE) (TC 2.A.66.1) family.</text>
</comment>
<organism evidence="3 4">
    <name type="scientific">Stylonychia lemnae</name>
    <name type="common">Ciliate</name>
    <dbReference type="NCBI Taxonomy" id="5949"/>
    <lineage>
        <taxon>Eukaryota</taxon>
        <taxon>Sar</taxon>
        <taxon>Alveolata</taxon>
        <taxon>Ciliophora</taxon>
        <taxon>Intramacronucleata</taxon>
        <taxon>Spirotrichea</taxon>
        <taxon>Stichotrichia</taxon>
        <taxon>Sporadotrichida</taxon>
        <taxon>Oxytrichidae</taxon>
        <taxon>Stylonychinae</taxon>
        <taxon>Stylonychia</taxon>
    </lineage>
</organism>
<dbReference type="OrthoDB" id="2126698at2759"/>
<dbReference type="Pfam" id="PF01554">
    <property type="entry name" value="MatE"/>
    <property type="match status" value="1"/>
</dbReference>
<dbReference type="GO" id="GO:0016020">
    <property type="term" value="C:membrane"/>
    <property type="evidence" value="ECO:0007669"/>
    <property type="project" value="InterPro"/>
</dbReference>
<proteinExistence type="inferred from homology"/>
<accession>A0A078B5U4</accession>
<feature type="transmembrane region" description="Helical" evidence="2">
    <location>
        <begin position="229"/>
        <end position="250"/>
    </location>
</feature>
<dbReference type="EMBL" id="CCKQ01016805">
    <property type="protein sequence ID" value="CDW88687.1"/>
    <property type="molecule type" value="Genomic_DNA"/>
</dbReference>
<feature type="transmembrane region" description="Helical" evidence="2">
    <location>
        <begin position="196"/>
        <end position="217"/>
    </location>
</feature>
<gene>
    <name evidence="3" type="primary">Contig3681.g3926</name>
    <name evidence="3" type="ORF">STYLEM_17811</name>
</gene>
<feature type="transmembrane region" description="Helical" evidence="2">
    <location>
        <begin position="171"/>
        <end position="190"/>
    </location>
</feature>
<feature type="transmembrane region" description="Helical" evidence="2">
    <location>
        <begin position="270"/>
        <end position="289"/>
    </location>
</feature>
<dbReference type="GO" id="GO:0015297">
    <property type="term" value="F:antiporter activity"/>
    <property type="evidence" value="ECO:0007669"/>
    <property type="project" value="InterPro"/>
</dbReference>
<feature type="transmembrane region" description="Helical" evidence="2">
    <location>
        <begin position="301"/>
        <end position="323"/>
    </location>
</feature>
<dbReference type="PANTHER" id="PTHR11206">
    <property type="entry name" value="MULTIDRUG RESISTANCE PROTEIN"/>
    <property type="match status" value="1"/>
</dbReference>
<name>A0A078B5U4_STYLE</name>
<keyword evidence="4" id="KW-1185">Reference proteome</keyword>
<dbReference type="InterPro" id="IPR002528">
    <property type="entry name" value="MATE_fam"/>
</dbReference>
<dbReference type="InParanoid" id="A0A078B5U4"/>
<feature type="transmembrane region" description="Helical" evidence="2">
    <location>
        <begin position="145"/>
        <end position="164"/>
    </location>
</feature>
<keyword evidence="2" id="KW-0472">Membrane</keyword>
<feature type="transmembrane region" description="Helical" evidence="2">
    <location>
        <begin position="116"/>
        <end position="133"/>
    </location>
</feature>
<reference evidence="3 4" key="1">
    <citation type="submission" date="2014-06" db="EMBL/GenBank/DDBJ databases">
        <authorList>
            <person name="Swart Estienne"/>
        </authorList>
    </citation>
    <scope>NUCLEOTIDE SEQUENCE [LARGE SCALE GENOMIC DNA]</scope>
    <source>
        <strain evidence="3 4">130c</strain>
    </source>
</reference>
<evidence type="ECO:0000256" key="1">
    <source>
        <dbReference type="ARBA" id="ARBA00010199"/>
    </source>
</evidence>